<name>A0A3D9C506_9FLAO</name>
<keyword evidence="3" id="KW-1185">Reference proteome</keyword>
<dbReference type="InterPro" id="IPR003367">
    <property type="entry name" value="Thrombospondin_3-like_rpt"/>
</dbReference>
<dbReference type="EMBL" id="QNVT01000020">
    <property type="protein sequence ID" value="REC60829.1"/>
    <property type="molecule type" value="Genomic_DNA"/>
</dbReference>
<sequence>MRTIIFFLILAGTYFQAQTIEDKETFKKCRKEFNKKTCLSDEDHDNILFYLDQCPNEIGPIENHGCPWQDTDKDGILDKDDACPQIAGPPENKGCRWPDTDGDGILDKDDACPTVPGIPNLNGCPTWK</sequence>
<keyword evidence="1" id="KW-0732">Signal</keyword>
<gene>
    <name evidence="2" type="ORF">DRF65_18665</name>
</gene>
<dbReference type="AlphaFoldDB" id="A0A3D9C506"/>
<evidence type="ECO:0000313" key="3">
    <source>
        <dbReference type="Proteomes" id="UP000256686"/>
    </source>
</evidence>
<dbReference type="SUPFAM" id="SSF103647">
    <property type="entry name" value="TSP type-3 repeat"/>
    <property type="match status" value="1"/>
</dbReference>
<dbReference type="InterPro" id="IPR028974">
    <property type="entry name" value="TSP_type-3_rpt"/>
</dbReference>
<reference evidence="3" key="1">
    <citation type="submission" date="2018-06" db="EMBL/GenBank/DDBJ databases">
        <authorList>
            <person name="Lum Nde A."/>
            <person name="Hugo C."/>
        </authorList>
    </citation>
    <scope>NUCLEOTIDE SEQUENCE [LARGE SCALE GENOMIC DNA]</scope>
    <source>
        <strain evidence="3">1_F178</strain>
    </source>
</reference>
<evidence type="ECO:0008006" key="4">
    <source>
        <dbReference type="Google" id="ProtNLM"/>
    </source>
</evidence>
<comment type="caution">
    <text evidence="2">The sequence shown here is derived from an EMBL/GenBank/DDBJ whole genome shotgun (WGS) entry which is preliminary data.</text>
</comment>
<evidence type="ECO:0000256" key="1">
    <source>
        <dbReference type="ARBA" id="ARBA00022729"/>
    </source>
</evidence>
<protein>
    <recommendedName>
        <fullName evidence="4">Alpha-agarase</fullName>
    </recommendedName>
</protein>
<dbReference type="Proteomes" id="UP000256686">
    <property type="component" value="Unassembled WGS sequence"/>
</dbReference>
<proteinExistence type="predicted"/>
<dbReference type="GO" id="GO:0005509">
    <property type="term" value="F:calcium ion binding"/>
    <property type="evidence" value="ECO:0007669"/>
    <property type="project" value="InterPro"/>
</dbReference>
<dbReference type="Pfam" id="PF02412">
    <property type="entry name" value="TSP_3"/>
    <property type="match status" value="2"/>
</dbReference>
<dbReference type="Gene3D" id="4.10.1080.10">
    <property type="entry name" value="TSP type-3 repeat"/>
    <property type="match status" value="1"/>
</dbReference>
<evidence type="ECO:0000313" key="2">
    <source>
        <dbReference type="EMBL" id="REC60829.1"/>
    </source>
</evidence>
<accession>A0A3D9C506</accession>
<dbReference type="GO" id="GO:0007155">
    <property type="term" value="P:cell adhesion"/>
    <property type="evidence" value="ECO:0007669"/>
    <property type="project" value="InterPro"/>
</dbReference>
<organism evidence="2 3">
    <name type="scientific">Chryseobacterium pennae</name>
    <dbReference type="NCBI Taxonomy" id="2258962"/>
    <lineage>
        <taxon>Bacteria</taxon>
        <taxon>Pseudomonadati</taxon>
        <taxon>Bacteroidota</taxon>
        <taxon>Flavobacteriia</taxon>
        <taxon>Flavobacteriales</taxon>
        <taxon>Weeksellaceae</taxon>
        <taxon>Chryseobacterium group</taxon>
        <taxon>Chryseobacterium</taxon>
    </lineage>
</organism>